<keyword evidence="2" id="KW-1185">Reference proteome</keyword>
<comment type="caution">
    <text evidence="1">The sequence shown here is derived from an EMBL/GenBank/DDBJ whole genome shotgun (WGS) entry which is preliminary data.</text>
</comment>
<reference evidence="2" key="1">
    <citation type="submission" date="2015-11" db="EMBL/GenBank/DDBJ databases">
        <authorList>
            <person name="Tobias N.J."/>
            <person name="Mishra B."/>
            <person name="Gupta D.K."/>
            <person name="Thines M."/>
            <person name="Stinear T.P."/>
            <person name="Bode H.B."/>
        </authorList>
    </citation>
    <scope>NUCLEOTIDE SEQUENCE [LARGE SCALE GENOMIC DNA]</scope>
    <source>
        <strain evidence="2">PB45.5</strain>
    </source>
</reference>
<dbReference type="PATRIC" id="fig|29488.15.peg.1937"/>
<name>A0A1B8YJ74_9GAMM</name>
<gene>
    <name evidence="1" type="ORF">Phpb_01775</name>
</gene>
<sequence length="118" mass="14141">MRDKTDIKDALENVIVFPIKEGEDLKEKIAFIYERATFCFHSGIYVNEAERQIRCKKCNQVLDPFDYLLSIAKKETKLISDIKWLREEEKQRRQNIEKLIQIERNIKARIKRAVNKEN</sequence>
<evidence type="ECO:0000313" key="1">
    <source>
        <dbReference type="EMBL" id="OCA55157.1"/>
    </source>
</evidence>
<dbReference type="RefSeq" id="WP_065390012.1">
    <property type="nucleotide sequence ID" value="NZ_CAWMQN010000044.1"/>
</dbReference>
<evidence type="ECO:0000313" key="2">
    <source>
        <dbReference type="Proteomes" id="UP000092665"/>
    </source>
</evidence>
<protein>
    <recommendedName>
        <fullName evidence="3">Bacteriophage protein</fullName>
    </recommendedName>
</protein>
<proteinExistence type="predicted"/>
<dbReference type="Proteomes" id="UP000092665">
    <property type="component" value="Unassembled WGS sequence"/>
</dbReference>
<dbReference type="AlphaFoldDB" id="A0A1B8YJ74"/>
<dbReference type="EMBL" id="LOIC01000044">
    <property type="protein sequence ID" value="OCA55157.1"/>
    <property type="molecule type" value="Genomic_DNA"/>
</dbReference>
<evidence type="ECO:0008006" key="3">
    <source>
        <dbReference type="Google" id="ProtNLM"/>
    </source>
</evidence>
<accession>A0A1B8YJ74</accession>
<organism evidence="1 2">
    <name type="scientific">Photorhabdus namnaonensis</name>
    <dbReference type="NCBI Taxonomy" id="1851568"/>
    <lineage>
        <taxon>Bacteria</taxon>
        <taxon>Pseudomonadati</taxon>
        <taxon>Pseudomonadota</taxon>
        <taxon>Gammaproteobacteria</taxon>
        <taxon>Enterobacterales</taxon>
        <taxon>Morganellaceae</taxon>
        <taxon>Photorhabdus</taxon>
    </lineage>
</organism>